<dbReference type="PANTHER" id="PTHR43740">
    <property type="entry name" value="LEUCYL-TRNA SYNTHETASE"/>
    <property type="match status" value="1"/>
</dbReference>
<dbReference type="Gene3D" id="3.10.20.590">
    <property type="match status" value="1"/>
</dbReference>
<keyword evidence="3 9" id="KW-0436">Ligase</keyword>
<evidence type="ECO:0000313" key="16">
    <source>
        <dbReference type="Proteomes" id="UP001596456"/>
    </source>
</evidence>
<dbReference type="SUPFAM" id="SSF52374">
    <property type="entry name" value="Nucleotidylyl transferase"/>
    <property type="match status" value="1"/>
</dbReference>
<sequence>MSRYNVRETEAKWQAAWADAGSFAVTADPSKPKYYVLEMFPYPSGRIHMGHVRNYTMGDVVARFKRAKGFNVLHPMGWDAFGLPAENAALEKGVHPGKWTYENIATMRGQLQTMGLAIDWSREVATCRPEYYRHEQKMFLDFLKAGLAYRKESWVNWDPVDNTVLANEQVVDGRGWRTGALVEKRKLSQWFLKITHFADDLLEALKGLERWPDKVRTMQENWIGRSTGCRFFFRLSGGHPELEVFTTRPDTLYGASFVAISPNHPLAAALAADNPALADFIAECNRTSTSEADIETAEKKGFVTGVTAEHPFVPGWTLPVYVANFVLMEYGTGAIFGCPAHDQRDLDFARKYGLPVKPVVVPEGQDPAAFAVGDEAYTGPGVLRNSDFLDGLGVEEAKAAAIRRIEEAGRGQGTTMYRLRDWGVSRQRYWGCPIPVIHCPKCGAVPVPEAQLPVTLPDDVTFDAPGNPLARHPTWKHVACPCCGGAAERETDTFDTFIESSWYFLRFADPRNGTLAFDPDVVKYWLPVDQYIGGVEHAVLHLLYARFWTRALAHCGYLDLAEPFAGLFTQGMVTHATYQGTDGKWLFPAEVEFREGAMVKSDDGTAVTVGPIIKMSKSKKNVVDPQQIIESYGADAARMFMMSDSPPDRDLEWTTAGIDGAWRYINRLWRLVTEPGFDLPAPGTPAPASFGEEATAIRRLAHKAAQQIGEDIEGFRFNSSVARLRSFSNGLQDAFARLAAKAAAGTAPAADEAWAAREALEMLARMVEPMMPHLAHEMWAALGHAGLLLDRPWPAVDAALVVEDTVTVAVQVNGKLRATISLRRDAGNEEAQAAALADPAVQKAVEGKPLRKVVVVPNRIVNVVV</sequence>
<dbReference type="PANTHER" id="PTHR43740:SF2">
    <property type="entry name" value="LEUCINE--TRNA LIGASE, MITOCHONDRIAL"/>
    <property type="match status" value="1"/>
</dbReference>
<comment type="subcellular location">
    <subcellularLocation>
        <location evidence="9">Cytoplasm</location>
    </subcellularLocation>
</comment>
<keyword evidence="6 9" id="KW-0648">Protein biosynthesis</keyword>
<accession>A0ABW2KXW2</accession>
<dbReference type="InterPro" id="IPR002302">
    <property type="entry name" value="Leu-tRNA-ligase"/>
</dbReference>
<organism evidence="15 16">
    <name type="scientific">Rhodocista pekingensis</name>
    <dbReference type="NCBI Taxonomy" id="201185"/>
    <lineage>
        <taxon>Bacteria</taxon>
        <taxon>Pseudomonadati</taxon>
        <taxon>Pseudomonadota</taxon>
        <taxon>Alphaproteobacteria</taxon>
        <taxon>Rhodospirillales</taxon>
        <taxon>Azospirillaceae</taxon>
        <taxon>Rhodocista</taxon>
    </lineage>
</organism>
<feature type="domain" description="Leucyl-tRNA synthetase editing" evidence="14">
    <location>
        <begin position="220"/>
        <end position="404"/>
    </location>
</feature>
<evidence type="ECO:0000256" key="5">
    <source>
        <dbReference type="ARBA" id="ARBA00022840"/>
    </source>
</evidence>
<dbReference type="InterPro" id="IPR009080">
    <property type="entry name" value="tRNAsynth_Ia_anticodon-bd"/>
</dbReference>
<feature type="domain" description="Methionyl/Valyl/Leucyl/Isoleucyl-tRNA synthetase anticodon-binding" evidence="12">
    <location>
        <begin position="697"/>
        <end position="825"/>
    </location>
</feature>
<evidence type="ECO:0000256" key="4">
    <source>
        <dbReference type="ARBA" id="ARBA00022741"/>
    </source>
</evidence>
<gene>
    <name evidence="9 15" type="primary">leuS</name>
    <name evidence="15" type="ORF">ACFQPS_12765</name>
</gene>
<protein>
    <recommendedName>
        <fullName evidence="9">Leucine--tRNA ligase</fullName>
        <ecNumber evidence="9">6.1.1.4</ecNumber>
    </recommendedName>
    <alternativeName>
        <fullName evidence="9">Leucyl-tRNA synthetase</fullName>
        <shortName evidence="9">LeuRS</shortName>
    </alternativeName>
</protein>
<dbReference type="GO" id="GO:0004823">
    <property type="term" value="F:leucine-tRNA ligase activity"/>
    <property type="evidence" value="ECO:0007669"/>
    <property type="project" value="UniProtKB-EC"/>
</dbReference>
<dbReference type="Proteomes" id="UP001596456">
    <property type="component" value="Unassembled WGS sequence"/>
</dbReference>
<keyword evidence="4 9" id="KW-0547">Nucleotide-binding</keyword>
<dbReference type="InterPro" id="IPR014729">
    <property type="entry name" value="Rossmann-like_a/b/a_fold"/>
</dbReference>
<evidence type="ECO:0000256" key="7">
    <source>
        <dbReference type="ARBA" id="ARBA00023146"/>
    </source>
</evidence>
<dbReference type="NCBIfam" id="TIGR00396">
    <property type="entry name" value="leuS_bact"/>
    <property type="match status" value="1"/>
</dbReference>
<dbReference type="Gene3D" id="1.10.730.10">
    <property type="entry name" value="Isoleucyl-tRNA Synthetase, Domain 1"/>
    <property type="match status" value="1"/>
</dbReference>
<dbReference type="Gene3D" id="2.20.28.290">
    <property type="match status" value="1"/>
</dbReference>
<dbReference type="CDD" id="cd00812">
    <property type="entry name" value="LeuRS_core"/>
    <property type="match status" value="1"/>
</dbReference>
<feature type="binding site" evidence="9">
    <location>
        <position position="617"/>
    </location>
    <ligand>
        <name>ATP</name>
        <dbReference type="ChEBI" id="CHEBI:30616"/>
    </ligand>
</feature>
<feature type="short sequence motif" description="'KMSKS' region" evidence="9">
    <location>
        <begin position="614"/>
        <end position="618"/>
    </location>
</feature>
<dbReference type="Gene3D" id="3.40.50.620">
    <property type="entry name" value="HUPs"/>
    <property type="match status" value="2"/>
</dbReference>
<comment type="catalytic activity">
    <reaction evidence="8 9">
        <text>tRNA(Leu) + L-leucine + ATP = L-leucyl-tRNA(Leu) + AMP + diphosphate</text>
        <dbReference type="Rhea" id="RHEA:11688"/>
        <dbReference type="Rhea" id="RHEA-COMP:9613"/>
        <dbReference type="Rhea" id="RHEA-COMP:9622"/>
        <dbReference type="ChEBI" id="CHEBI:30616"/>
        <dbReference type="ChEBI" id="CHEBI:33019"/>
        <dbReference type="ChEBI" id="CHEBI:57427"/>
        <dbReference type="ChEBI" id="CHEBI:78442"/>
        <dbReference type="ChEBI" id="CHEBI:78494"/>
        <dbReference type="ChEBI" id="CHEBI:456215"/>
        <dbReference type="EC" id="6.1.1.4"/>
    </reaction>
</comment>
<dbReference type="InterPro" id="IPR001412">
    <property type="entry name" value="aa-tRNA-synth_I_CS"/>
</dbReference>
<evidence type="ECO:0000256" key="8">
    <source>
        <dbReference type="ARBA" id="ARBA00047469"/>
    </source>
</evidence>
<dbReference type="HAMAP" id="MF_00049_B">
    <property type="entry name" value="Leu_tRNA_synth_B"/>
    <property type="match status" value="1"/>
</dbReference>
<reference evidence="16" key="1">
    <citation type="journal article" date="2019" name="Int. J. Syst. Evol. Microbiol.">
        <title>The Global Catalogue of Microorganisms (GCM) 10K type strain sequencing project: providing services to taxonomists for standard genome sequencing and annotation.</title>
        <authorList>
            <consortium name="The Broad Institute Genomics Platform"/>
            <consortium name="The Broad Institute Genome Sequencing Center for Infectious Disease"/>
            <person name="Wu L."/>
            <person name="Ma J."/>
        </authorList>
    </citation>
    <scope>NUCLEOTIDE SEQUENCE [LARGE SCALE GENOMIC DNA]</scope>
    <source>
        <strain evidence="16">CGMCC 1.16275</strain>
    </source>
</reference>
<name>A0ABW2KXW2_9PROT</name>
<dbReference type="InterPro" id="IPR015413">
    <property type="entry name" value="Methionyl/Leucyl_tRNA_Synth"/>
</dbReference>
<feature type="domain" description="Aminoacyl-tRNA synthetase class Ia" evidence="11">
    <location>
        <begin position="614"/>
        <end position="653"/>
    </location>
</feature>
<evidence type="ECO:0000259" key="11">
    <source>
        <dbReference type="Pfam" id="PF00133"/>
    </source>
</evidence>
<keyword evidence="2 9" id="KW-0963">Cytoplasm</keyword>
<dbReference type="CDD" id="cd07958">
    <property type="entry name" value="Anticodon_Ia_Leu_BEm"/>
    <property type="match status" value="1"/>
</dbReference>
<evidence type="ECO:0000313" key="15">
    <source>
        <dbReference type="EMBL" id="MFC7334037.1"/>
    </source>
</evidence>
<dbReference type="EMBL" id="JBHTCM010000010">
    <property type="protein sequence ID" value="MFC7334037.1"/>
    <property type="molecule type" value="Genomic_DNA"/>
</dbReference>
<dbReference type="InterPro" id="IPR025709">
    <property type="entry name" value="Leu_tRNA-synth_edit"/>
</dbReference>
<dbReference type="Pfam" id="PF08264">
    <property type="entry name" value="Anticodon_1"/>
    <property type="match status" value="1"/>
</dbReference>
<evidence type="ECO:0000256" key="9">
    <source>
        <dbReference type="HAMAP-Rule" id="MF_00049"/>
    </source>
</evidence>
<evidence type="ECO:0000256" key="10">
    <source>
        <dbReference type="RuleBase" id="RU363035"/>
    </source>
</evidence>
<proteinExistence type="inferred from homology"/>
<comment type="similarity">
    <text evidence="1 9 10">Belongs to the class-I aminoacyl-tRNA synthetase family.</text>
</comment>
<evidence type="ECO:0000256" key="6">
    <source>
        <dbReference type="ARBA" id="ARBA00022917"/>
    </source>
</evidence>
<dbReference type="Pfam" id="PF13603">
    <property type="entry name" value="tRNA-synt_1_2"/>
    <property type="match status" value="1"/>
</dbReference>
<dbReference type="EC" id="6.1.1.4" evidence="9"/>
<dbReference type="SUPFAM" id="SSF47323">
    <property type="entry name" value="Anticodon-binding domain of a subclass of class I aminoacyl-tRNA synthetases"/>
    <property type="match status" value="1"/>
</dbReference>
<dbReference type="SUPFAM" id="SSF50677">
    <property type="entry name" value="ValRS/IleRS/LeuRS editing domain"/>
    <property type="match status" value="1"/>
</dbReference>
<dbReference type="PRINTS" id="PR00985">
    <property type="entry name" value="TRNASYNTHLEU"/>
</dbReference>
<dbReference type="RefSeq" id="WP_377359515.1">
    <property type="nucleotide sequence ID" value="NZ_JBHTCM010000010.1"/>
</dbReference>
<dbReference type="InterPro" id="IPR002300">
    <property type="entry name" value="aa-tRNA-synth_Ia"/>
</dbReference>
<evidence type="ECO:0000259" key="12">
    <source>
        <dbReference type="Pfam" id="PF08264"/>
    </source>
</evidence>
<dbReference type="Gene3D" id="3.90.740.10">
    <property type="entry name" value="Valyl/Leucyl/Isoleucyl-tRNA synthetase, editing domain"/>
    <property type="match status" value="1"/>
</dbReference>
<keyword evidence="7 9" id="KW-0030">Aminoacyl-tRNA synthetase</keyword>
<dbReference type="Pfam" id="PF00133">
    <property type="entry name" value="tRNA-synt_1"/>
    <property type="match status" value="2"/>
</dbReference>
<keyword evidence="5 9" id="KW-0067">ATP-binding</keyword>
<evidence type="ECO:0000259" key="13">
    <source>
        <dbReference type="Pfam" id="PF09334"/>
    </source>
</evidence>
<evidence type="ECO:0000256" key="2">
    <source>
        <dbReference type="ARBA" id="ARBA00022490"/>
    </source>
</evidence>
<dbReference type="InterPro" id="IPR013155">
    <property type="entry name" value="M/V/L/I-tRNA-synth_anticd-bd"/>
</dbReference>
<keyword evidence="16" id="KW-1185">Reference proteome</keyword>
<dbReference type="InterPro" id="IPR009008">
    <property type="entry name" value="Val/Leu/Ile-tRNA-synth_edit"/>
</dbReference>
<dbReference type="PROSITE" id="PS00178">
    <property type="entry name" value="AA_TRNA_LIGASE_I"/>
    <property type="match status" value="1"/>
</dbReference>
<comment type="caution">
    <text evidence="15">The sequence shown here is derived from an EMBL/GenBank/DDBJ whole genome shotgun (WGS) entry which is preliminary data.</text>
</comment>
<feature type="short sequence motif" description="'HIGH' region" evidence="9">
    <location>
        <begin position="41"/>
        <end position="51"/>
    </location>
</feature>
<evidence type="ECO:0000256" key="3">
    <source>
        <dbReference type="ARBA" id="ARBA00022598"/>
    </source>
</evidence>
<dbReference type="Pfam" id="PF09334">
    <property type="entry name" value="tRNA-synt_1g"/>
    <property type="match status" value="1"/>
</dbReference>
<feature type="domain" description="Aminoacyl-tRNA synthetase class Ia" evidence="11">
    <location>
        <begin position="416"/>
        <end position="575"/>
    </location>
</feature>
<evidence type="ECO:0000259" key="14">
    <source>
        <dbReference type="Pfam" id="PF13603"/>
    </source>
</evidence>
<evidence type="ECO:0000256" key="1">
    <source>
        <dbReference type="ARBA" id="ARBA00005594"/>
    </source>
</evidence>
<feature type="domain" description="Methionyl/Leucyl tRNA synthetase" evidence="13">
    <location>
        <begin position="36"/>
        <end position="170"/>
    </location>
</feature>